<proteinExistence type="predicted"/>
<dbReference type="InterPro" id="IPR002110">
    <property type="entry name" value="Ankyrin_rpt"/>
</dbReference>
<organism evidence="4 5">
    <name type="scientific">Mytilus coruscus</name>
    <name type="common">Sea mussel</name>
    <dbReference type="NCBI Taxonomy" id="42192"/>
    <lineage>
        <taxon>Eukaryota</taxon>
        <taxon>Metazoa</taxon>
        <taxon>Spiralia</taxon>
        <taxon>Lophotrochozoa</taxon>
        <taxon>Mollusca</taxon>
        <taxon>Bivalvia</taxon>
        <taxon>Autobranchia</taxon>
        <taxon>Pteriomorphia</taxon>
        <taxon>Mytilida</taxon>
        <taxon>Mytiloidea</taxon>
        <taxon>Mytilidae</taxon>
        <taxon>Mytilinae</taxon>
        <taxon>Mytilus</taxon>
    </lineage>
</organism>
<keyword evidence="2 3" id="KW-0040">ANK repeat</keyword>
<dbReference type="Proteomes" id="UP000507470">
    <property type="component" value="Unassembled WGS sequence"/>
</dbReference>
<evidence type="ECO:0000256" key="1">
    <source>
        <dbReference type="ARBA" id="ARBA00022737"/>
    </source>
</evidence>
<reference evidence="4 5" key="1">
    <citation type="submission" date="2020-06" db="EMBL/GenBank/DDBJ databases">
        <authorList>
            <person name="Li R."/>
            <person name="Bekaert M."/>
        </authorList>
    </citation>
    <scope>NUCLEOTIDE SEQUENCE [LARGE SCALE GENOMIC DNA]</scope>
    <source>
        <strain evidence="5">wild</strain>
    </source>
</reference>
<keyword evidence="1" id="KW-0677">Repeat</keyword>
<feature type="repeat" description="ANK" evidence="3">
    <location>
        <begin position="16"/>
        <end position="51"/>
    </location>
</feature>
<name>A0A6J8C1Z2_MYTCO</name>
<protein>
    <submittedName>
        <fullName evidence="4">Uncharacterized protein</fullName>
    </submittedName>
</protein>
<feature type="repeat" description="ANK" evidence="3">
    <location>
        <begin position="243"/>
        <end position="279"/>
    </location>
</feature>
<dbReference type="PANTHER" id="PTHR24198">
    <property type="entry name" value="ANKYRIN REPEAT AND PROTEIN KINASE DOMAIN-CONTAINING PROTEIN"/>
    <property type="match status" value="1"/>
</dbReference>
<evidence type="ECO:0000256" key="2">
    <source>
        <dbReference type="ARBA" id="ARBA00023043"/>
    </source>
</evidence>
<dbReference type="PANTHER" id="PTHR24198:SF165">
    <property type="entry name" value="ANKYRIN REPEAT-CONTAINING PROTEIN-RELATED"/>
    <property type="match status" value="1"/>
</dbReference>
<dbReference type="SMART" id="SM00248">
    <property type="entry name" value="ANK"/>
    <property type="match status" value="4"/>
</dbReference>
<sequence>MATRSKFSKYNDVNTKGETPLHLAAKNKNHDVKVYIENLLTKGVDVNARNNRDINRYNALQSLIAGESDNSDENLPVVNNYLQDLISSDNADKFEIPLRIKRTFSIDLRKSLHAFGNAGIDVNNQTTFGDGILHLIATREENTPVLKYFISNFPDTNLNIINKKNENCLHVYVTHDLLEEIIELFESIAEYDHCSLRALLSSKDIFRRTPWNLMIGGAAYYTSVENLKTIFSYGVSPKVNDTLGNTLLHQMCGVSHGYVYGDVLEYLLDVGTDINAQNMY</sequence>
<evidence type="ECO:0000313" key="5">
    <source>
        <dbReference type="Proteomes" id="UP000507470"/>
    </source>
</evidence>
<dbReference type="InterPro" id="IPR036770">
    <property type="entry name" value="Ankyrin_rpt-contain_sf"/>
</dbReference>
<accession>A0A6J8C1Z2</accession>
<dbReference type="SUPFAM" id="SSF48403">
    <property type="entry name" value="Ankyrin repeat"/>
    <property type="match status" value="1"/>
</dbReference>
<keyword evidence="5" id="KW-1185">Reference proteome</keyword>
<gene>
    <name evidence="4" type="ORF">MCOR_23888</name>
</gene>
<dbReference type="PRINTS" id="PR01415">
    <property type="entry name" value="ANKYRIN"/>
</dbReference>
<dbReference type="PROSITE" id="PS50088">
    <property type="entry name" value="ANK_REPEAT"/>
    <property type="match status" value="2"/>
</dbReference>
<dbReference type="Gene3D" id="1.25.40.20">
    <property type="entry name" value="Ankyrin repeat-containing domain"/>
    <property type="match status" value="2"/>
</dbReference>
<dbReference type="AlphaFoldDB" id="A0A6J8C1Z2"/>
<evidence type="ECO:0000313" key="4">
    <source>
        <dbReference type="EMBL" id="CAC5388637.1"/>
    </source>
</evidence>
<dbReference type="Pfam" id="PF00023">
    <property type="entry name" value="Ank"/>
    <property type="match status" value="2"/>
</dbReference>
<dbReference type="OrthoDB" id="10252328at2759"/>
<dbReference type="EMBL" id="CACVKT020004199">
    <property type="protein sequence ID" value="CAC5388637.1"/>
    <property type="molecule type" value="Genomic_DNA"/>
</dbReference>
<evidence type="ECO:0000256" key="3">
    <source>
        <dbReference type="PROSITE-ProRule" id="PRU00023"/>
    </source>
</evidence>
<dbReference type="PROSITE" id="PS50297">
    <property type="entry name" value="ANK_REP_REGION"/>
    <property type="match status" value="1"/>
</dbReference>